<dbReference type="EMBL" id="JAELXT010000025">
    <property type="protein sequence ID" value="MBJ6127427.1"/>
    <property type="molecule type" value="Genomic_DNA"/>
</dbReference>
<organism evidence="3 4">
    <name type="scientific">Microvirga splendida</name>
    <dbReference type="NCBI Taxonomy" id="2795727"/>
    <lineage>
        <taxon>Bacteria</taxon>
        <taxon>Pseudomonadati</taxon>
        <taxon>Pseudomonadota</taxon>
        <taxon>Alphaproteobacteria</taxon>
        <taxon>Hyphomicrobiales</taxon>
        <taxon>Methylobacteriaceae</taxon>
        <taxon>Microvirga</taxon>
    </lineage>
</organism>
<dbReference type="Pfam" id="PF00092">
    <property type="entry name" value="VWA"/>
    <property type="match status" value="1"/>
</dbReference>
<proteinExistence type="predicted"/>
<dbReference type="Proteomes" id="UP000620670">
    <property type="component" value="Unassembled WGS sequence"/>
</dbReference>
<dbReference type="PROSITE" id="PS50234">
    <property type="entry name" value="VWFA"/>
    <property type="match status" value="1"/>
</dbReference>
<name>A0ABS0Y571_9HYPH</name>
<keyword evidence="4" id="KW-1185">Reference proteome</keyword>
<dbReference type="InterPro" id="IPR036465">
    <property type="entry name" value="vWFA_dom_sf"/>
</dbReference>
<feature type="region of interest" description="Disordered" evidence="1">
    <location>
        <begin position="233"/>
        <end position="254"/>
    </location>
</feature>
<dbReference type="InterPro" id="IPR002035">
    <property type="entry name" value="VWF_A"/>
</dbReference>
<dbReference type="PANTHER" id="PTHR41248:SF1">
    <property type="entry name" value="NORD PROTEIN"/>
    <property type="match status" value="1"/>
</dbReference>
<reference evidence="4" key="1">
    <citation type="submission" date="2020-12" db="EMBL/GenBank/DDBJ databases">
        <title>Hymenobacter sp.</title>
        <authorList>
            <person name="Kim M.K."/>
        </authorList>
    </citation>
    <scope>NUCLEOTIDE SEQUENCE [LARGE SCALE GENOMIC DNA]</scope>
    <source>
        <strain evidence="4">BT325</strain>
    </source>
</reference>
<evidence type="ECO:0000259" key="2">
    <source>
        <dbReference type="PROSITE" id="PS50234"/>
    </source>
</evidence>
<accession>A0ABS0Y571</accession>
<dbReference type="CDD" id="cd01454">
    <property type="entry name" value="vWA_norD_type"/>
    <property type="match status" value="1"/>
</dbReference>
<evidence type="ECO:0000313" key="4">
    <source>
        <dbReference type="Proteomes" id="UP000620670"/>
    </source>
</evidence>
<gene>
    <name evidence="3" type="ORF">JAO75_18665</name>
</gene>
<feature type="domain" description="VWFA" evidence="2">
    <location>
        <begin position="449"/>
        <end position="635"/>
    </location>
</feature>
<evidence type="ECO:0000313" key="3">
    <source>
        <dbReference type="EMBL" id="MBJ6127427.1"/>
    </source>
</evidence>
<protein>
    <submittedName>
        <fullName evidence="3">VWA domain-containing protein</fullName>
    </submittedName>
</protein>
<dbReference type="Gene3D" id="3.40.50.410">
    <property type="entry name" value="von Willebrand factor, type A domain"/>
    <property type="match status" value="1"/>
</dbReference>
<dbReference type="SMART" id="SM00327">
    <property type="entry name" value="VWA"/>
    <property type="match status" value="1"/>
</dbReference>
<sequence length="637" mass="71310">MLDFLELEETVGQLWHRLVGRAVTYPHHPEHGVSLDDVRNSLAVFFRGLGGEVGVQLAGTAARASSHRLNLRQRIGLAEERLEQPGRDTATLFLPPRIDLFPSSVLNRSLYLWLVAYLAHVSLEPIAEQDPLRRDLLVLRRVQETVNAVLTTCPGLVAPYRELCTAMRDVRPQRPLPTIESKVESVVLSLLGDVTAVPPPLWNSAAGDAALPRRAPAGYQPFLPIPLWGDTWTRETGAPNRNSDEPAGPSDLAASDTRKRFAGRREADQAQRSDPFILNRFEKILAMAEMVNVNRPSDDEEDENAEKALDEMEEIPLSKHKGKPATKLKFDLDLPPEAVDTTALTADLTYPEWDYTRKAYLPNHCRVLAARASEQGETWERDDEARRMIRRVRRQFEALRPKHEILRAQPDGEELDIDALVRARSDLLAGGSGSDRVHLASKRQAHDLAVTLLVDVSLSTDAWIDNRRVLDVEKEALLVLAHGLAACGDSHSILTFTSRRRSWVRVETVKEFEEPMGETVVRRISALKPGYYTRIGTGVRYAVAKLCERPNRQKLLLVLTDGKPNDIDYYEGRYGIEDTRRAVMEARRAGVTVFGVTVDREAQSYFPTIFGCGGYAIVGQVAKLPTALPAIYRQLVR</sequence>
<dbReference type="InterPro" id="IPR051928">
    <property type="entry name" value="NorD/CobT"/>
</dbReference>
<dbReference type="PANTHER" id="PTHR41248">
    <property type="entry name" value="NORD PROTEIN"/>
    <property type="match status" value="1"/>
</dbReference>
<dbReference type="RefSeq" id="WP_199050652.1">
    <property type="nucleotide sequence ID" value="NZ_JAELXT010000025.1"/>
</dbReference>
<evidence type="ECO:0000256" key="1">
    <source>
        <dbReference type="SAM" id="MobiDB-lite"/>
    </source>
</evidence>
<comment type="caution">
    <text evidence="3">The sequence shown here is derived from an EMBL/GenBank/DDBJ whole genome shotgun (WGS) entry which is preliminary data.</text>
</comment>
<dbReference type="SUPFAM" id="SSF53300">
    <property type="entry name" value="vWA-like"/>
    <property type="match status" value="1"/>
</dbReference>